<dbReference type="EMBL" id="ASPP01005162">
    <property type="protein sequence ID" value="ETO31045.1"/>
    <property type="molecule type" value="Genomic_DNA"/>
</dbReference>
<comment type="caution">
    <text evidence="2">The sequence shown here is derived from an EMBL/GenBank/DDBJ whole genome shotgun (WGS) entry which is preliminary data.</text>
</comment>
<feature type="coiled-coil region" evidence="1">
    <location>
        <begin position="24"/>
        <end position="52"/>
    </location>
</feature>
<sequence length="332" mass="37875">KEMKDLKVESLKKDEQTIGLTNDFQQLKTEMNQTINDLKQQQNQQIEQLKIKFDINVTNLEKLVKRKCDEQGKQIDNFKDKVLEKIQTTTTLVTNIQQLKIDFIQQNIEFKKQLEQCQTKFDKFKEYKKTLKRKEEEEKEEVEEGVEEEEEVKKEENNINKSKFNKNCVNMLSSIKNSSLKNGVDFLLMNENNKRIELKNKEWNNYKFGIFLLGENITLTINCEIFGHLKIKTSHLWIKHSSSTIDCSGLGYPQNQGPGKGGIGEWCGGGGYGTKGMERNVSSADGKGGIIYGEEKLLKEIHFGSGGSGSLMNNYYGGSGGGIIEMEIFVVV</sequence>
<evidence type="ECO:0000313" key="2">
    <source>
        <dbReference type="EMBL" id="ETO31045.1"/>
    </source>
</evidence>
<accession>X6NXK8</accession>
<dbReference type="Proteomes" id="UP000023152">
    <property type="component" value="Unassembled WGS sequence"/>
</dbReference>
<evidence type="ECO:0000256" key="1">
    <source>
        <dbReference type="SAM" id="Coils"/>
    </source>
</evidence>
<evidence type="ECO:0000313" key="3">
    <source>
        <dbReference type="Proteomes" id="UP000023152"/>
    </source>
</evidence>
<name>X6NXK8_RETFI</name>
<feature type="coiled-coil region" evidence="1">
    <location>
        <begin position="124"/>
        <end position="159"/>
    </location>
</feature>
<gene>
    <name evidence="2" type="ORF">RFI_06075</name>
</gene>
<dbReference type="AlphaFoldDB" id="X6NXK8"/>
<organism evidence="2 3">
    <name type="scientific">Reticulomyxa filosa</name>
    <dbReference type="NCBI Taxonomy" id="46433"/>
    <lineage>
        <taxon>Eukaryota</taxon>
        <taxon>Sar</taxon>
        <taxon>Rhizaria</taxon>
        <taxon>Retaria</taxon>
        <taxon>Foraminifera</taxon>
        <taxon>Monothalamids</taxon>
        <taxon>Reticulomyxidae</taxon>
        <taxon>Reticulomyxa</taxon>
    </lineage>
</organism>
<feature type="non-terminal residue" evidence="2">
    <location>
        <position position="332"/>
    </location>
</feature>
<proteinExistence type="predicted"/>
<reference evidence="2 3" key="1">
    <citation type="journal article" date="2013" name="Curr. Biol.">
        <title>The Genome of the Foraminiferan Reticulomyxa filosa.</title>
        <authorList>
            <person name="Glockner G."/>
            <person name="Hulsmann N."/>
            <person name="Schleicher M."/>
            <person name="Noegel A.A."/>
            <person name="Eichinger L."/>
            <person name="Gallinger C."/>
            <person name="Pawlowski J."/>
            <person name="Sierra R."/>
            <person name="Euteneuer U."/>
            <person name="Pillet L."/>
            <person name="Moustafa A."/>
            <person name="Platzer M."/>
            <person name="Groth M."/>
            <person name="Szafranski K."/>
            <person name="Schliwa M."/>
        </authorList>
    </citation>
    <scope>NUCLEOTIDE SEQUENCE [LARGE SCALE GENOMIC DNA]</scope>
</reference>
<protein>
    <submittedName>
        <fullName evidence="2">Viral A-type inclusion protein</fullName>
    </submittedName>
</protein>
<feature type="non-terminal residue" evidence="2">
    <location>
        <position position="1"/>
    </location>
</feature>
<keyword evidence="3" id="KW-1185">Reference proteome</keyword>
<keyword evidence="1" id="KW-0175">Coiled coil</keyword>